<reference evidence="1 2" key="1">
    <citation type="submission" date="2012-02" db="EMBL/GenBank/DDBJ databases">
        <title>The Genome Sequence of Bacteroides dorei CL03T12C01.</title>
        <authorList>
            <consortium name="The Broad Institute Genome Sequencing Platform"/>
            <person name="Earl A."/>
            <person name="Ward D."/>
            <person name="Feldgarden M."/>
            <person name="Gevers D."/>
            <person name="Zitomersky N.L."/>
            <person name="Coyne M.J."/>
            <person name="Comstock L.E."/>
            <person name="Young S.K."/>
            <person name="Zeng Q."/>
            <person name="Gargeya S."/>
            <person name="Fitzgerald M."/>
            <person name="Haas B."/>
            <person name="Abouelleil A."/>
            <person name="Alvarado L."/>
            <person name="Arachchi H.M."/>
            <person name="Berlin A."/>
            <person name="Chapman S.B."/>
            <person name="Gearin G."/>
            <person name="Goldberg J."/>
            <person name="Griggs A."/>
            <person name="Gujja S."/>
            <person name="Hansen M."/>
            <person name="Heiman D."/>
            <person name="Howarth C."/>
            <person name="Larimer J."/>
            <person name="Lui A."/>
            <person name="MacDonald P.J.P."/>
            <person name="McCowen C."/>
            <person name="Montmayeur A."/>
            <person name="Murphy C."/>
            <person name="Neiman D."/>
            <person name="Pearson M."/>
            <person name="Priest M."/>
            <person name="Roberts A."/>
            <person name="Saif S."/>
            <person name="Shea T."/>
            <person name="Sisk P."/>
            <person name="Stolte C."/>
            <person name="Sykes S."/>
            <person name="Wortman J."/>
            <person name="Nusbaum C."/>
            <person name="Birren B."/>
        </authorList>
    </citation>
    <scope>NUCLEOTIDE SEQUENCE [LARGE SCALE GENOMIC DNA]</scope>
    <source>
        <strain evidence="1 2">CL03T12C01</strain>
    </source>
</reference>
<comment type="caution">
    <text evidence="1">The sequence shown here is derived from an EMBL/GenBank/DDBJ whole genome shotgun (WGS) entry which is preliminary data.</text>
</comment>
<dbReference type="AlphaFoldDB" id="I8WCR3"/>
<protein>
    <recommendedName>
        <fullName evidence="3">DUF3987 domain-containing protein</fullName>
    </recommendedName>
</protein>
<dbReference type="HOGENOM" id="CLU_808105_0_0_10"/>
<dbReference type="PATRIC" id="fig|997877.3.peg.3033"/>
<evidence type="ECO:0008006" key="3">
    <source>
        <dbReference type="Google" id="ProtNLM"/>
    </source>
</evidence>
<sequence>MLNIHQHNQRGITLVVDEILALFNSVKRYNSKNNLIEDLLTAYSGQPLKVIRKSESRPILIKNPCINVIGSIQTNMLQEVFRTEFFANGLLDRFLFVYPKNRKISGWRREERNAPRPDIMSQWRTIINRIFSIPCILDDKGTTLNPRILTMSDDAEECFYGWYNGIIDAVNAIEDDADVESRKMKLNGHVARLALLFQVMKWATDSGDMQYVELDSVKAAIRMIDYYEETYKRIQEAIVINSIGETKEAWLSLLEDRFTSGDAVIAGRKVDMSRRTVYYALDQLCRLQQPVIEKLQHGVYRKLMTENTDAPCTIALSSSQDTVQSSQSAKVQSATQINSDNHE</sequence>
<dbReference type="Proteomes" id="UP000004019">
    <property type="component" value="Unassembled WGS sequence"/>
</dbReference>
<name>I8WCR3_9BACT</name>
<organism evidence="1 2">
    <name type="scientific">Phocaeicola dorei CL03T12C01</name>
    <dbReference type="NCBI Taxonomy" id="997877"/>
    <lineage>
        <taxon>Bacteria</taxon>
        <taxon>Pseudomonadati</taxon>
        <taxon>Bacteroidota</taxon>
        <taxon>Bacteroidia</taxon>
        <taxon>Bacteroidales</taxon>
        <taxon>Bacteroidaceae</taxon>
        <taxon>Phocaeicola</taxon>
    </lineage>
</organism>
<gene>
    <name evidence="1" type="ORF">HMPREF1065_02880</name>
</gene>
<dbReference type="Pfam" id="PF13148">
    <property type="entry name" value="DUF3987"/>
    <property type="match status" value="1"/>
</dbReference>
<evidence type="ECO:0000313" key="2">
    <source>
        <dbReference type="Proteomes" id="UP000004019"/>
    </source>
</evidence>
<proteinExistence type="predicted"/>
<evidence type="ECO:0000313" key="1">
    <source>
        <dbReference type="EMBL" id="EIY36410.1"/>
    </source>
</evidence>
<accession>I8WCR3</accession>
<dbReference type="EMBL" id="AGXI01000018">
    <property type="protein sequence ID" value="EIY36410.1"/>
    <property type="molecule type" value="Genomic_DNA"/>
</dbReference>
<dbReference type="InterPro" id="IPR025048">
    <property type="entry name" value="DUF3987"/>
</dbReference>